<dbReference type="Proteomes" id="UP000754883">
    <property type="component" value="Unassembled WGS sequence"/>
</dbReference>
<name>A0A9N9UDZ1_9HYPO</name>
<dbReference type="EMBL" id="CABFNO020001395">
    <property type="protein sequence ID" value="CAG9985640.1"/>
    <property type="molecule type" value="Genomic_DNA"/>
</dbReference>
<proteinExistence type="predicted"/>
<accession>A0A9N9UDZ1</accession>
<feature type="signal peptide" evidence="1">
    <location>
        <begin position="1"/>
        <end position="17"/>
    </location>
</feature>
<gene>
    <name evidence="2" type="ORF">CBYS24578_00017061</name>
</gene>
<evidence type="ECO:0000256" key="1">
    <source>
        <dbReference type="SAM" id="SignalP"/>
    </source>
</evidence>
<sequence length="120" mass="12882">MRFSTLIPFTLLSLAAAQNDDAAQNDAAVVAGTVWSETDYKGVSKAIGLARCNQLRPPLTNASAGHVRSIKVSNGYDCRTYSLRVGSLQNCFGAVTDYPDSVPNTRGKPPINSIQCFKTQ</sequence>
<keyword evidence="3" id="KW-1185">Reference proteome</keyword>
<evidence type="ECO:0000313" key="2">
    <source>
        <dbReference type="EMBL" id="CAG9985640.1"/>
    </source>
</evidence>
<reference evidence="3" key="1">
    <citation type="submission" date="2019-06" db="EMBL/GenBank/DDBJ databases">
        <authorList>
            <person name="Broberg M."/>
        </authorList>
    </citation>
    <scope>NUCLEOTIDE SEQUENCE [LARGE SCALE GENOMIC DNA]</scope>
</reference>
<feature type="chain" id="PRO_5040336596" evidence="1">
    <location>
        <begin position="18"/>
        <end position="120"/>
    </location>
</feature>
<dbReference type="AlphaFoldDB" id="A0A9N9UDZ1"/>
<keyword evidence="1" id="KW-0732">Signal</keyword>
<reference evidence="2 3" key="2">
    <citation type="submission" date="2021-10" db="EMBL/GenBank/DDBJ databases">
        <authorList>
            <person name="Piombo E."/>
        </authorList>
    </citation>
    <scope>NUCLEOTIDE SEQUENCE [LARGE SCALE GENOMIC DNA]</scope>
</reference>
<comment type="caution">
    <text evidence="2">The sequence shown here is derived from an EMBL/GenBank/DDBJ whole genome shotgun (WGS) entry which is preliminary data.</text>
</comment>
<organism evidence="2 3">
    <name type="scientific">Clonostachys byssicola</name>
    <dbReference type="NCBI Taxonomy" id="160290"/>
    <lineage>
        <taxon>Eukaryota</taxon>
        <taxon>Fungi</taxon>
        <taxon>Dikarya</taxon>
        <taxon>Ascomycota</taxon>
        <taxon>Pezizomycotina</taxon>
        <taxon>Sordariomycetes</taxon>
        <taxon>Hypocreomycetidae</taxon>
        <taxon>Hypocreales</taxon>
        <taxon>Bionectriaceae</taxon>
        <taxon>Clonostachys</taxon>
    </lineage>
</organism>
<protein>
    <submittedName>
        <fullName evidence="2">Uncharacterized protein</fullName>
    </submittedName>
</protein>
<evidence type="ECO:0000313" key="3">
    <source>
        <dbReference type="Proteomes" id="UP000754883"/>
    </source>
</evidence>